<dbReference type="Gene3D" id="1.10.1200.10">
    <property type="entry name" value="ACP-like"/>
    <property type="match status" value="1"/>
</dbReference>
<keyword evidence="1" id="KW-0596">Phosphopantetheine</keyword>
<dbReference type="InterPro" id="IPR049900">
    <property type="entry name" value="PKS_mFAS_DH"/>
</dbReference>
<feature type="domain" description="PKS/mFAS DH" evidence="6">
    <location>
        <begin position="52"/>
        <end position="382"/>
    </location>
</feature>
<feature type="compositionally biased region" description="Polar residues" evidence="4">
    <location>
        <begin position="1923"/>
        <end position="1941"/>
    </location>
</feature>
<dbReference type="PROSITE" id="PS01162">
    <property type="entry name" value="QOR_ZETA_CRYSTAL"/>
    <property type="match status" value="1"/>
</dbReference>
<evidence type="ECO:0000256" key="3">
    <source>
        <dbReference type="PROSITE-ProRule" id="PRU01363"/>
    </source>
</evidence>
<dbReference type="InterPro" id="IPR020806">
    <property type="entry name" value="PKS_PP-bd"/>
</dbReference>
<feature type="region of interest" description="N-terminal hotdog fold" evidence="3">
    <location>
        <begin position="52"/>
        <end position="207"/>
    </location>
</feature>
<proteinExistence type="predicted"/>
<dbReference type="InterPro" id="IPR042104">
    <property type="entry name" value="PKS_dehydratase_sf"/>
</dbReference>
<dbReference type="InterPro" id="IPR020807">
    <property type="entry name" value="PKS_DH"/>
</dbReference>
<dbReference type="GO" id="GO:0006633">
    <property type="term" value="P:fatty acid biosynthetic process"/>
    <property type="evidence" value="ECO:0007669"/>
    <property type="project" value="TreeGrafter"/>
</dbReference>
<evidence type="ECO:0000259" key="6">
    <source>
        <dbReference type="PROSITE" id="PS52019"/>
    </source>
</evidence>
<dbReference type="InterPro" id="IPR050091">
    <property type="entry name" value="PKS_NRPS_Biosynth_Enz"/>
</dbReference>
<feature type="region of interest" description="Disordered" evidence="4">
    <location>
        <begin position="159"/>
        <end position="203"/>
    </location>
</feature>
<protein>
    <submittedName>
        <fullName evidence="7">Uncharacterized protein</fullName>
    </submittedName>
</protein>
<feature type="domain" description="Carrier" evidence="5">
    <location>
        <begin position="1354"/>
        <end position="1430"/>
    </location>
</feature>
<evidence type="ECO:0000256" key="1">
    <source>
        <dbReference type="ARBA" id="ARBA00022450"/>
    </source>
</evidence>
<feature type="compositionally biased region" description="Polar residues" evidence="4">
    <location>
        <begin position="1975"/>
        <end position="1988"/>
    </location>
</feature>
<dbReference type="InterPro" id="IPR049551">
    <property type="entry name" value="PKS_DH_C"/>
</dbReference>
<dbReference type="InterPro" id="IPR036736">
    <property type="entry name" value="ACP-like_sf"/>
</dbReference>
<dbReference type="CDD" id="cd05274">
    <property type="entry name" value="KR_FAS_SDR_x"/>
    <property type="match status" value="1"/>
</dbReference>
<feature type="non-terminal residue" evidence="7">
    <location>
        <position position="1"/>
    </location>
</feature>
<dbReference type="GO" id="GO:0044550">
    <property type="term" value="P:secondary metabolite biosynthetic process"/>
    <property type="evidence" value="ECO:0007669"/>
    <property type="project" value="UniProtKB-ARBA"/>
</dbReference>
<dbReference type="PANTHER" id="PTHR43775">
    <property type="entry name" value="FATTY ACID SYNTHASE"/>
    <property type="match status" value="1"/>
</dbReference>
<dbReference type="SUPFAM" id="SSF52777">
    <property type="entry name" value="CoA-dependent acyltransferases"/>
    <property type="match status" value="1"/>
</dbReference>
<dbReference type="Pfam" id="PF14765">
    <property type="entry name" value="PS-DH"/>
    <property type="match status" value="1"/>
</dbReference>
<dbReference type="Pfam" id="PF00107">
    <property type="entry name" value="ADH_zinc_N"/>
    <property type="match status" value="1"/>
</dbReference>
<dbReference type="EMBL" id="CDMZ01000875">
    <property type="protein sequence ID" value="CEM23127.1"/>
    <property type="molecule type" value="Genomic_DNA"/>
</dbReference>
<dbReference type="Pfam" id="PF00550">
    <property type="entry name" value="PP-binding"/>
    <property type="match status" value="1"/>
</dbReference>
<dbReference type="GO" id="GO:0004312">
    <property type="term" value="F:fatty acid synthase activity"/>
    <property type="evidence" value="ECO:0007669"/>
    <property type="project" value="TreeGrafter"/>
</dbReference>
<dbReference type="InterPro" id="IPR057326">
    <property type="entry name" value="KR_dom"/>
</dbReference>
<dbReference type="InterPro" id="IPR011032">
    <property type="entry name" value="GroES-like_sf"/>
</dbReference>
<feature type="region of interest" description="Disordered" evidence="4">
    <location>
        <begin position="1918"/>
        <end position="1944"/>
    </location>
</feature>
<evidence type="ECO:0000256" key="4">
    <source>
        <dbReference type="SAM" id="MobiDB-lite"/>
    </source>
</evidence>
<name>A0A0G4G3X0_9ALVE</name>
<dbReference type="SMART" id="SM00829">
    <property type="entry name" value="PKS_ER"/>
    <property type="match status" value="1"/>
</dbReference>
<dbReference type="VEuPathDB" id="CryptoDB:Cvel_20178"/>
<dbReference type="InterPro" id="IPR023213">
    <property type="entry name" value="CAT-like_dom_sf"/>
</dbReference>
<feature type="compositionally biased region" description="Polar residues" evidence="4">
    <location>
        <begin position="165"/>
        <end position="177"/>
    </location>
</feature>
<accession>A0A0G4G3X0</accession>
<dbReference type="PROSITE" id="PS52019">
    <property type="entry name" value="PKS_MFAS_DH"/>
    <property type="match status" value="1"/>
</dbReference>
<feature type="region of interest" description="Disordered" evidence="4">
    <location>
        <begin position="1975"/>
        <end position="2051"/>
    </location>
</feature>
<comment type="caution">
    <text evidence="3">Lacks conserved residue(s) required for the propagation of feature annotation.</text>
</comment>
<reference evidence="7" key="1">
    <citation type="submission" date="2014-11" db="EMBL/GenBank/DDBJ databases">
        <authorList>
            <person name="Otto D Thomas"/>
            <person name="Naeem Raeece"/>
        </authorList>
    </citation>
    <scope>NUCLEOTIDE SEQUENCE</scope>
</reference>
<dbReference type="GO" id="GO:0016491">
    <property type="term" value="F:oxidoreductase activity"/>
    <property type="evidence" value="ECO:0007669"/>
    <property type="project" value="InterPro"/>
</dbReference>
<dbReference type="Gene3D" id="3.30.559.10">
    <property type="entry name" value="Chloramphenicol acetyltransferase-like domain"/>
    <property type="match status" value="1"/>
</dbReference>
<dbReference type="SMART" id="SM00823">
    <property type="entry name" value="PKS_PP"/>
    <property type="match status" value="1"/>
</dbReference>
<dbReference type="InterPro" id="IPR013154">
    <property type="entry name" value="ADH-like_N"/>
</dbReference>
<dbReference type="GO" id="GO:0005886">
    <property type="term" value="C:plasma membrane"/>
    <property type="evidence" value="ECO:0007669"/>
    <property type="project" value="TreeGrafter"/>
</dbReference>
<dbReference type="SUPFAM" id="SSF50129">
    <property type="entry name" value="GroES-like"/>
    <property type="match status" value="1"/>
</dbReference>
<dbReference type="GO" id="GO:0031177">
    <property type="term" value="F:phosphopantetheine binding"/>
    <property type="evidence" value="ECO:0007669"/>
    <property type="project" value="InterPro"/>
</dbReference>
<dbReference type="InterPro" id="IPR002364">
    <property type="entry name" value="Quin_OxRdtase/zeta-crystal_CS"/>
</dbReference>
<dbReference type="CDD" id="cd05195">
    <property type="entry name" value="enoyl_red"/>
    <property type="match status" value="1"/>
</dbReference>
<evidence type="ECO:0000313" key="7">
    <source>
        <dbReference type="EMBL" id="CEM23127.1"/>
    </source>
</evidence>
<dbReference type="SMART" id="SM00822">
    <property type="entry name" value="PKS_KR"/>
    <property type="match status" value="1"/>
</dbReference>
<evidence type="ECO:0000256" key="2">
    <source>
        <dbReference type="ARBA" id="ARBA00022553"/>
    </source>
</evidence>
<dbReference type="SMART" id="SM00826">
    <property type="entry name" value="PKS_DH"/>
    <property type="match status" value="1"/>
</dbReference>
<dbReference type="Gene3D" id="3.10.129.110">
    <property type="entry name" value="Polyketide synthase dehydratase"/>
    <property type="match status" value="1"/>
</dbReference>
<dbReference type="InterPro" id="IPR009081">
    <property type="entry name" value="PP-bd_ACP"/>
</dbReference>
<evidence type="ECO:0000259" key="5">
    <source>
        <dbReference type="PROSITE" id="PS50075"/>
    </source>
</evidence>
<dbReference type="PROSITE" id="PS50075">
    <property type="entry name" value="CARRIER"/>
    <property type="match status" value="1"/>
</dbReference>
<dbReference type="SUPFAM" id="SSF47336">
    <property type="entry name" value="ACP-like"/>
    <property type="match status" value="1"/>
</dbReference>
<dbReference type="Pfam" id="PF08240">
    <property type="entry name" value="ADH_N"/>
    <property type="match status" value="1"/>
</dbReference>
<dbReference type="InterPro" id="IPR020843">
    <property type="entry name" value="ER"/>
</dbReference>
<dbReference type="SUPFAM" id="SSF51735">
    <property type="entry name" value="NAD(P)-binding Rossmann-fold domains"/>
    <property type="match status" value="3"/>
</dbReference>
<sequence>GAVSSFGFGGANAHVVVEEGDAPIPPLTPILAAGEDQANWRHASFPFAPLTHPLLGKVVQSREGTRVQAMVRRDVHALVDDYDLRGEIVVPGAHHLDTMAACVGRLLASGRVTSGDLSSKSVEGEEVEGGMPRPRVCLENVFFERPLMLPHLKDLTEETRHRVTGSVSPSREVTLKSTGGAAESQSDSEESEETHVRADVSSQTAFKQTEVDIEALKKRLPQKADIEAFYKGFKQIGYILGPRFRTVREAWISEENPNEILAALRPEPAFDDQKGERMREVDLAYDVHPAVLDGCFQASALRFAADNQTRLFVPVEIETAVLGCLRVPWDAADKPTAFVHAELVSKTESAITVNVRLTDAAGRVAVEVLGLTSRPMDVSRAATIPRDLLWSVAWKRASLEEVKTEAVPKSSRPLFINVSAEYADAIARLIPNSKILPSVRDLQESQLLEGLSASGCDQILFLGSAGEGVERADSAAAVVWEATRVLQAVSSPEWPKETPRPSVRFVTVGEQSSARGGSAGLSVSPAAARGSHCGLLGLARSAAVEMQNFGVKVGSADLDPTAPVPFPEAMAELVRLMDVRSSETTQSLNFEDEVAVRGGELLVARLRKSEMACRGAIEVHMAERGAVSNLKARPQALEKLRQSDLGRDLVEVRVRAVGLNFRDVLNVMGLYPGDPELVRLMDVRSSETTQSLNFEDEVAVRGGELLVARLRKSEMACRGAIEVHMAERGAVSNLKARPQALEKLRQSDLGRDLVEVRVRAVGLNFRDVLNVMGLYPGDPGPPGGDFAGTVTRVGSGVTRVRVGDDVFGVAVGGLRTFAMTREKHVAKKPRGLTFEEASTLPVVAATVEYALRDLAKVKRGDRVLIHAASGGVGLTAVQFCKVAGASVFVTVGSEEKAAFVRLLGVEYVTSSRDAERFESDMTSFLQGQKLDVVLNSLIDDHIDASLRLLGEGGRFMEIGKRKIWSHEKMHELRPDVHYETIAVDEMLDETPEWFAAMMDRITGLVEAGEMQALPMRVFDATSSDAESDGIAAFRFLQRAAHIGKVVVAFPSCIETPSQSEGCTYIITGGLGGLGLVVANWLLDEGAKRIILVSRRSAPDAETAKKPEMVRLHRAAVEGTVEVEFRSCDVSVPEQCESLLQSVAGPSGAASSQRFGIVHAAGVLADALVKNQTEEGVRRVFSAKAGGAWNLHEALGRLGLEERLETFVLFSSVAALFGNAGQTNYAAANSALDSLAVLRIQQGLRAVSIQWGAWKEQGMAAGLKMPSGVVGLSNDVGLRVLGDAMRASMVPPDASGLPLAVIGCQEMKWGRVFQNLSGEEVPSFYQEVHSQSSGVEMPSETLQMLQKMSPEQLKEHVTSVAIDAAVKVLGGSSSSDAPPMDAPLQELGIESLGAVEFTSDLSSKLGVRLSATALFDYPSLSALVSLLVRQVGGTAGMPAVGHRRGRIGSRERSLSSASAVSTLVSWREGESVGRQEHRLPINAQLELGLGWRRYFPAWFMNSLSPHMHRSYFASILEFYLVFYSPIDPGRLRMVIRQMSREHPVVRTRLKKLPGKKTTRAWCAHIPLDVEADVDELPLIAVVETSKEFEETVRLDQRRIISQADHQLCAIALIKETNEVYINCHHAIADVTTIAAIARAIAVGYSAASQEKLASEADLSALEEHALMPAFVEWQASIKPEKLPTAREVERGPVHFGLKPDKAMRRFIPIFSVRKYEAFGPVYVGDLPPGVSPRMLMMAVWLKTMGEQTGHYEMTVDEVTDPRHTDWLPRQFRNTWGSLATIVQWRLEYDPKLSLIENARKINEMFSLQMAESPVWLKAFGHTTGRIQRSRNGWVINFFGMPDLSELGASLHGRPLPSKSPWHQRERSLELWVDLKPSQVAGQVAFQILFDSFNFSRKKVNSFGSEMMKELRVLSGDLVGKMSSDRSTSSPDQLTRTPEQLTRTPEQLTHTLQQLTHTPEQPTRTPEEVPRFPELFSLTSERAPSGTQARASGEMLYKAASPQREWSPSRMTADSPDSFAVPVDLQRSGKNKQVPASSSSDDARGVGLHEPAR</sequence>
<feature type="region of interest" description="C-terminal hotdog fold" evidence="3">
    <location>
        <begin position="221"/>
        <end position="382"/>
    </location>
</feature>
<dbReference type="InterPro" id="IPR036291">
    <property type="entry name" value="NAD(P)-bd_dom_sf"/>
</dbReference>
<dbReference type="InterPro" id="IPR013968">
    <property type="entry name" value="PKS_KR"/>
</dbReference>
<dbReference type="Gene3D" id="3.90.180.10">
    <property type="entry name" value="Medium-chain alcohol dehydrogenases, catalytic domain"/>
    <property type="match status" value="2"/>
</dbReference>
<keyword evidence="2" id="KW-0597">Phosphoprotein</keyword>
<gene>
    <name evidence="7" type="ORF">Cvel_20178</name>
</gene>
<dbReference type="GO" id="GO:0005737">
    <property type="term" value="C:cytoplasm"/>
    <property type="evidence" value="ECO:0007669"/>
    <property type="project" value="TreeGrafter"/>
</dbReference>
<dbReference type="InterPro" id="IPR013149">
    <property type="entry name" value="ADH-like_C"/>
</dbReference>
<dbReference type="GO" id="GO:0008270">
    <property type="term" value="F:zinc ion binding"/>
    <property type="evidence" value="ECO:0007669"/>
    <property type="project" value="InterPro"/>
</dbReference>
<organism evidence="7">
    <name type="scientific">Chromera velia CCMP2878</name>
    <dbReference type="NCBI Taxonomy" id="1169474"/>
    <lineage>
        <taxon>Eukaryota</taxon>
        <taxon>Sar</taxon>
        <taxon>Alveolata</taxon>
        <taxon>Colpodellida</taxon>
        <taxon>Chromeraceae</taxon>
        <taxon>Chromera</taxon>
    </lineage>
</organism>
<dbReference type="Pfam" id="PF08659">
    <property type="entry name" value="KR"/>
    <property type="match status" value="1"/>
</dbReference>
<dbReference type="PANTHER" id="PTHR43775:SF37">
    <property type="entry name" value="SI:DKEY-61P9.11"/>
    <property type="match status" value="1"/>
</dbReference>
<dbReference type="Gene3D" id="3.40.50.720">
    <property type="entry name" value="NAD(P)-binding Rossmann-like Domain"/>
    <property type="match status" value="3"/>
</dbReference>